<dbReference type="AlphaFoldDB" id="A0A3B0UV89"/>
<dbReference type="EMBL" id="UOEZ01000018">
    <property type="protein sequence ID" value="VAW35065.1"/>
    <property type="molecule type" value="Genomic_DNA"/>
</dbReference>
<accession>A0A3B0UV89</accession>
<dbReference type="Pfam" id="PF05258">
    <property type="entry name" value="DciA"/>
    <property type="match status" value="1"/>
</dbReference>
<dbReference type="InterPro" id="IPR007922">
    <property type="entry name" value="DciA-like"/>
</dbReference>
<protein>
    <recommendedName>
        <fullName evidence="2">Zn-ribbon-containing, possibly RNA-binding protein and truncated derivatives</fullName>
    </recommendedName>
</protein>
<gene>
    <name evidence="1" type="ORF">MNBD_DELTA02-1024</name>
</gene>
<organism evidence="1">
    <name type="scientific">hydrothermal vent metagenome</name>
    <dbReference type="NCBI Taxonomy" id="652676"/>
    <lineage>
        <taxon>unclassified sequences</taxon>
        <taxon>metagenomes</taxon>
        <taxon>ecological metagenomes</taxon>
    </lineage>
</organism>
<proteinExistence type="predicted"/>
<name>A0A3B0UV89_9ZZZZ</name>
<evidence type="ECO:0000313" key="1">
    <source>
        <dbReference type="EMBL" id="VAW35065.1"/>
    </source>
</evidence>
<evidence type="ECO:0008006" key="2">
    <source>
        <dbReference type="Google" id="ProtNLM"/>
    </source>
</evidence>
<sequence length="151" mass="16982">MHIAAVLGKSWGTLATEVWPNEHRIKELWQTAVGAAIAQKTEPRRLFGTKLNVTVTSAAWMNELTFHKADILRKLREGLGKGVVEDITFKVGRIEAPRKKASAQKIPPRELTAREVHEIDRISSEVKDPAIREALTRAMQRSHITDGIKEE</sequence>
<reference evidence="1" key="1">
    <citation type="submission" date="2018-06" db="EMBL/GenBank/DDBJ databases">
        <authorList>
            <person name="Zhirakovskaya E."/>
        </authorList>
    </citation>
    <scope>NUCLEOTIDE SEQUENCE</scope>
</reference>
<dbReference type="PANTHER" id="PTHR36456">
    <property type="entry name" value="UPF0232 PROTEIN SCO3875"/>
    <property type="match status" value="1"/>
</dbReference>
<dbReference type="PANTHER" id="PTHR36456:SF1">
    <property type="entry name" value="UPF0232 PROTEIN SCO3875"/>
    <property type="match status" value="1"/>
</dbReference>